<feature type="compositionally biased region" description="Basic and acidic residues" evidence="1">
    <location>
        <begin position="526"/>
        <end position="536"/>
    </location>
</feature>
<dbReference type="EMBL" id="QPFP01000027">
    <property type="protein sequence ID" value="TEB29378.1"/>
    <property type="molecule type" value="Genomic_DNA"/>
</dbReference>
<protein>
    <submittedName>
        <fullName evidence="2">Uncharacterized protein</fullName>
    </submittedName>
</protein>
<evidence type="ECO:0000256" key="1">
    <source>
        <dbReference type="SAM" id="MobiDB-lite"/>
    </source>
</evidence>
<feature type="compositionally biased region" description="Gly residues" evidence="1">
    <location>
        <begin position="511"/>
        <end position="524"/>
    </location>
</feature>
<evidence type="ECO:0000313" key="2">
    <source>
        <dbReference type="EMBL" id="TEB29378.1"/>
    </source>
</evidence>
<dbReference type="AlphaFoldDB" id="A0A4Y7T603"/>
<reference evidence="2 3" key="1">
    <citation type="journal article" date="2019" name="Nat. Ecol. Evol.">
        <title>Megaphylogeny resolves global patterns of mushroom evolution.</title>
        <authorList>
            <person name="Varga T."/>
            <person name="Krizsan K."/>
            <person name="Foldi C."/>
            <person name="Dima B."/>
            <person name="Sanchez-Garcia M."/>
            <person name="Sanchez-Ramirez S."/>
            <person name="Szollosi G.J."/>
            <person name="Szarkandi J.G."/>
            <person name="Papp V."/>
            <person name="Albert L."/>
            <person name="Andreopoulos W."/>
            <person name="Angelini C."/>
            <person name="Antonin V."/>
            <person name="Barry K.W."/>
            <person name="Bougher N.L."/>
            <person name="Buchanan P."/>
            <person name="Buyck B."/>
            <person name="Bense V."/>
            <person name="Catcheside P."/>
            <person name="Chovatia M."/>
            <person name="Cooper J."/>
            <person name="Damon W."/>
            <person name="Desjardin D."/>
            <person name="Finy P."/>
            <person name="Geml J."/>
            <person name="Haridas S."/>
            <person name="Hughes K."/>
            <person name="Justo A."/>
            <person name="Karasinski D."/>
            <person name="Kautmanova I."/>
            <person name="Kiss B."/>
            <person name="Kocsube S."/>
            <person name="Kotiranta H."/>
            <person name="LaButti K.M."/>
            <person name="Lechner B.E."/>
            <person name="Liimatainen K."/>
            <person name="Lipzen A."/>
            <person name="Lukacs Z."/>
            <person name="Mihaltcheva S."/>
            <person name="Morgado L.N."/>
            <person name="Niskanen T."/>
            <person name="Noordeloos M.E."/>
            <person name="Ohm R.A."/>
            <person name="Ortiz-Santana B."/>
            <person name="Ovrebo C."/>
            <person name="Racz N."/>
            <person name="Riley R."/>
            <person name="Savchenko A."/>
            <person name="Shiryaev A."/>
            <person name="Soop K."/>
            <person name="Spirin V."/>
            <person name="Szebenyi C."/>
            <person name="Tomsovsky M."/>
            <person name="Tulloss R.E."/>
            <person name="Uehling J."/>
            <person name="Grigoriev I.V."/>
            <person name="Vagvolgyi C."/>
            <person name="Papp T."/>
            <person name="Martin F.M."/>
            <person name="Miettinen O."/>
            <person name="Hibbett D.S."/>
            <person name="Nagy L.G."/>
        </authorList>
    </citation>
    <scope>NUCLEOTIDE SEQUENCE [LARGE SCALE GENOMIC DNA]</scope>
    <source>
        <strain evidence="2 3">FP101781</strain>
    </source>
</reference>
<proteinExistence type="predicted"/>
<keyword evidence="3" id="KW-1185">Reference proteome</keyword>
<feature type="region of interest" description="Disordered" evidence="1">
    <location>
        <begin position="131"/>
        <end position="190"/>
    </location>
</feature>
<feature type="region of interest" description="Disordered" evidence="1">
    <location>
        <begin position="467"/>
        <end position="536"/>
    </location>
</feature>
<evidence type="ECO:0000313" key="3">
    <source>
        <dbReference type="Proteomes" id="UP000298030"/>
    </source>
</evidence>
<sequence>MWLLEPLKCPLPCSVSASLTHLRGAAPFGLALASPMAGPSRHRPEASMFSGSANPSFRDSEFKAAGHDFFNSPTFNVHFTAPFSEISTNQGKHEHRAPAGDLDRPRIVAPFKQFKWLLGFLMHHPQPLPVEGSPRPVSREVSDPSPVTVNNPLPSPELESSKHLPSQKKRKRTSSLGPPPSSKRHKPDDLRPYINVSCAHAFDPQMLQSHSLTTPQVYVRSMLNTGKGLACWKPRPREGETRVVPGDVGTFSAEGGFRRTFNIWDDEDALELRASMARDTPFHLPPRNVATDPEEIAQGHTIAEGASSTTIYSEKDPKNIALFEFRCKSCSGAILAATSAAEREELEDHVKLRKCIVQKAKLIYQHADEIRAIDNEEPLYLVTGCIRSDTWALAAFKEPGIPPHDLMHLENRTDERDDQPWYAWTAKSTSEAYFGSSRYPGIKDQTLFLVGFKLDFSEKFRRRMKHLSKAPGDASSDDEPFDHSDPPEADEKPRGSGPGGSGTLGDPSEGSSGGSRPGIRGGSKGKAAEESLDHEGWSASDGVSALSLPALQDTYHPSDAINKCLLNMTGAEFSLCHDDEWRFALRNLGKSHHPVPRASAFR</sequence>
<comment type="caution">
    <text evidence="2">The sequence shown here is derived from an EMBL/GenBank/DDBJ whole genome shotgun (WGS) entry which is preliminary data.</text>
</comment>
<gene>
    <name evidence="2" type="ORF">FA13DRAFT_639510</name>
</gene>
<name>A0A4Y7T603_COPMI</name>
<dbReference type="OrthoDB" id="3222453at2759"/>
<accession>A0A4Y7T603</accession>
<dbReference type="STRING" id="71717.A0A4Y7T603"/>
<dbReference type="Proteomes" id="UP000298030">
    <property type="component" value="Unassembled WGS sequence"/>
</dbReference>
<feature type="compositionally biased region" description="Basic and acidic residues" evidence="1">
    <location>
        <begin position="481"/>
        <end position="494"/>
    </location>
</feature>
<organism evidence="2 3">
    <name type="scientific">Coprinellus micaceus</name>
    <name type="common">Glistening ink-cap mushroom</name>
    <name type="synonym">Coprinus micaceus</name>
    <dbReference type="NCBI Taxonomy" id="71717"/>
    <lineage>
        <taxon>Eukaryota</taxon>
        <taxon>Fungi</taxon>
        <taxon>Dikarya</taxon>
        <taxon>Basidiomycota</taxon>
        <taxon>Agaricomycotina</taxon>
        <taxon>Agaricomycetes</taxon>
        <taxon>Agaricomycetidae</taxon>
        <taxon>Agaricales</taxon>
        <taxon>Agaricineae</taxon>
        <taxon>Psathyrellaceae</taxon>
        <taxon>Coprinellus</taxon>
    </lineage>
</organism>